<dbReference type="EMBL" id="JAGQLK010000216">
    <property type="protein sequence ID" value="MCA9384020.1"/>
    <property type="molecule type" value="Genomic_DNA"/>
</dbReference>
<dbReference type="Pfam" id="PF00535">
    <property type="entry name" value="Glycos_transf_2"/>
    <property type="match status" value="1"/>
</dbReference>
<dbReference type="GO" id="GO:0016757">
    <property type="term" value="F:glycosyltransferase activity"/>
    <property type="evidence" value="ECO:0007669"/>
    <property type="project" value="UniProtKB-KW"/>
</dbReference>
<reference evidence="6" key="2">
    <citation type="journal article" date="2021" name="Microbiome">
        <title>Successional dynamics and alternative stable states in a saline activated sludge microbial community over 9 years.</title>
        <authorList>
            <person name="Wang Y."/>
            <person name="Ye J."/>
            <person name="Ju F."/>
            <person name="Liu L."/>
            <person name="Boyd J.A."/>
            <person name="Deng Y."/>
            <person name="Parks D.H."/>
            <person name="Jiang X."/>
            <person name="Yin X."/>
            <person name="Woodcroft B.J."/>
            <person name="Tyson G.W."/>
            <person name="Hugenholtz P."/>
            <person name="Polz M.F."/>
            <person name="Zhang T."/>
        </authorList>
    </citation>
    <scope>NUCLEOTIDE SEQUENCE</scope>
    <source>
        <strain evidence="6">HKST-UBA14</strain>
    </source>
</reference>
<dbReference type="SUPFAM" id="SSF53448">
    <property type="entry name" value="Nucleotide-diphospho-sugar transferases"/>
    <property type="match status" value="1"/>
</dbReference>
<dbReference type="EC" id="2.4.-.-" evidence="6"/>
<dbReference type="InterPro" id="IPR029044">
    <property type="entry name" value="Nucleotide-diphossugar_trans"/>
</dbReference>
<dbReference type="InterPro" id="IPR001173">
    <property type="entry name" value="Glyco_trans_2-like"/>
</dbReference>
<gene>
    <name evidence="6" type="ORF">KC909_06690</name>
</gene>
<keyword evidence="4" id="KW-0472">Membrane</keyword>
<evidence type="ECO:0000256" key="3">
    <source>
        <dbReference type="ARBA" id="ARBA00022679"/>
    </source>
</evidence>
<comment type="caution">
    <text evidence="6">The sequence shown here is derived from an EMBL/GenBank/DDBJ whole genome shotgun (WGS) entry which is preliminary data.</text>
</comment>
<dbReference type="AlphaFoldDB" id="A0A955L6X1"/>
<dbReference type="PANTHER" id="PTHR43630:SF1">
    <property type="entry name" value="POLY-BETA-1,6-N-ACETYL-D-GLUCOSAMINE SYNTHASE"/>
    <property type="match status" value="1"/>
</dbReference>
<dbReference type="Gene3D" id="3.90.550.10">
    <property type="entry name" value="Spore Coat Polysaccharide Biosynthesis Protein SpsA, Chain A"/>
    <property type="match status" value="1"/>
</dbReference>
<keyword evidence="2 6" id="KW-0328">Glycosyltransferase</keyword>
<dbReference type="Proteomes" id="UP000783287">
    <property type="component" value="Unassembled WGS sequence"/>
</dbReference>
<keyword evidence="3 6" id="KW-0808">Transferase</keyword>
<feature type="domain" description="Glycosyltransferase 2-like" evidence="5">
    <location>
        <begin position="3"/>
        <end position="134"/>
    </location>
</feature>
<evidence type="ECO:0000259" key="5">
    <source>
        <dbReference type="Pfam" id="PF00535"/>
    </source>
</evidence>
<evidence type="ECO:0000256" key="4">
    <source>
        <dbReference type="SAM" id="Phobius"/>
    </source>
</evidence>
<dbReference type="PANTHER" id="PTHR43630">
    <property type="entry name" value="POLY-BETA-1,6-N-ACETYL-D-GLUCOSAMINE SYNTHASE"/>
    <property type="match status" value="1"/>
</dbReference>
<evidence type="ECO:0000313" key="7">
    <source>
        <dbReference type="Proteomes" id="UP000783287"/>
    </source>
</evidence>
<proteinExistence type="inferred from homology"/>
<sequence>MLSVILTSYKEEKTIAKAIECLIDPDYTGYTGGIELLTVIPDEATLEAAKEAVEKLGFKHWINIKDPLRGKPYALNLALEKAKGDVLLLTDGDVYLGKDSIKKIIEHFDDDNVGGVTGRPISSDDKNKFMGYIGHLLADAAHHKRQVTMSSSPAGKSLKIVSRSPHFFVLSGYILAMKNIDLRVPSDSLVEDAYLSYELHNKGYQLIYEPEATVYVKYAQTIKDWYLQKLRSVGGYVQLWKYEVIKKDTKVRNFWKELEYFWFPLKYATNAKELFWSLILYPMRLVLWIWIFYQQRIKKRNLAEGWERIESTK</sequence>
<evidence type="ECO:0000256" key="2">
    <source>
        <dbReference type="ARBA" id="ARBA00022676"/>
    </source>
</evidence>
<reference evidence="6" key="1">
    <citation type="submission" date="2020-04" db="EMBL/GenBank/DDBJ databases">
        <authorList>
            <person name="Zhang T."/>
        </authorList>
    </citation>
    <scope>NUCLEOTIDE SEQUENCE</scope>
    <source>
        <strain evidence="6">HKST-UBA14</strain>
    </source>
</reference>
<keyword evidence="4" id="KW-0812">Transmembrane</keyword>
<name>A0A955L6X1_9BACT</name>
<keyword evidence="4" id="KW-1133">Transmembrane helix</keyword>
<accession>A0A955L6X1</accession>
<evidence type="ECO:0000256" key="1">
    <source>
        <dbReference type="ARBA" id="ARBA00006739"/>
    </source>
</evidence>
<organism evidence="6 7">
    <name type="scientific">Candidatus Dojkabacteria bacterium</name>
    <dbReference type="NCBI Taxonomy" id="2099670"/>
    <lineage>
        <taxon>Bacteria</taxon>
        <taxon>Candidatus Dojkabacteria</taxon>
    </lineage>
</organism>
<comment type="similarity">
    <text evidence="1">Belongs to the glycosyltransferase 2 family.</text>
</comment>
<evidence type="ECO:0000313" key="6">
    <source>
        <dbReference type="EMBL" id="MCA9384020.1"/>
    </source>
</evidence>
<feature type="transmembrane region" description="Helical" evidence="4">
    <location>
        <begin position="274"/>
        <end position="293"/>
    </location>
</feature>
<protein>
    <submittedName>
        <fullName evidence="6">Glycosyltransferase</fullName>
        <ecNumber evidence="6">2.4.-.-</ecNumber>
    </submittedName>
</protein>